<proteinExistence type="predicted"/>
<dbReference type="AlphaFoldDB" id="A0AA35D7W1"/>
<dbReference type="EMBL" id="CAHPSC010000034">
    <property type="protein sequence ID" value="CAB5696785.1"/>
    <property type="molecule type" value="Genomic_DNA"/>
</dbReference>
<comment type="caution">
    <text evidence="1">The sequence shown here is derived from an EMBL/GenBank/DDBJ whole genome shotgun (WGS) entry which is preliminary data.</text>
</comment>
<accession>A0AA35D7W1</accession>
<evidence type="ECO:0000313" key="2">
    <source>
        <dbReference type="Proteomes" id="UP000834458"/>
    </source>
</evidence>
<evidence type="ECO:0008006" key="3">
    <source>
        <dbReference type="Google" id="ProtNLM"/>
    </source>
</evidence>
<protein>
    <recommendedName>
        <fullName evidence="3">DNA-binding protein</fullName>
    </recommendedName>
</protein>
<gene>
    <name evidence="1" type="ORF">GHA_02423</name>
</gene>
<sequence>MYKSLGMELAACAKYLHVTERTLHNWLSSKRYIPFATGNLLRLLNRMNLPGQPRHIRKRRLSSARRKP</sequence>
<evidence type="ECO:0000313" key="1">
    <source>
        <dbReference type="EMBL" id="CAB5696785.1"/>
    </source>
</evidence>
<organism evidence="1 2">
    <name type="scientific">Comamonas aquatica</name>
    <dbReference type="NCBI Taxonomy" id="225991"/>
    <lineage>
        <taxon>Bacteria</taxon>
        <taxon>Pseudomonadati</taxon>
        <taxon>Pseudomonadota</taxon>
        <taxon>Betaproteobacteria</taxon>
        <taxon>Burkholderiales</taxon>
        <taxon>Comamonadaceae</taxon>
        <taxon>Comamonas</taxon>
    </lineage>
</organism>
<dbReference type="Proteomes" id="UP000834458">
    <property type="component" value="Unassembled WGS sequence"/>
</dbReference>
<reference evidence="1" key="1">
    <citation type="submission" date="2020-05" db="EMBL/GenBank/DDBJ databases">
        <authorList>
            <person name="Delgado-Blas J."/>
        </authorList>
    </citation>
    <scope>NUCLEOTIDE SEQUENCE</scope>
    <source>
        <strain evidence="1">BB1454</strain>
    </source>
</reference>
<name>A0AA35D7W1_9BURK</name>